<name>A0A1G8UEH3_9PSEU</name>
<dbReference type="InterPro" id="IPR036983">
    <property type="entry name" value="AIM24_sf"/>
</dbReference>
<dbReference type="Proteomes" id="UP000199682">
    <property type="component" value="Unassembled WGS sequence"/>
</dbReference>
<dbReference type="InterPro" id="IPR016031">
    <property type="entry name" value="Trp_RNA-bd_attenuator-like_dom"/>
</dbReference>
<evidence type="ECO:0000313" key="1">
    <source>
        <dbReference type="EMBL" id="SDJ51565.1"/>
    </source>
</evidence>
<dbReference type="RefSeq" id="WP_030475825.1">
    <property type="nucleotide sequence ID" value="NZ_FNET01000002.1"/>
</dbReference>
<gene>
    <name evidence="1" type="ORF">SAMN04488074_102260</name>
</gene>
<sequence length="223" mass="23630">MRSSLFNHEERSVEPGSFQLQNERMLKVDLTGSGGFFFAKQGSMVAYQGDVDFAYEGAGGLGKLFKKAFTGEGMSLMKVSGSGDVFLAQDADEIFVLYLENEGVTVNGKNVLAFDSTLKWDINRTEGASMLSGGLFNTTFTGTGALAITAYGTPVVLNVDQPTFVDMQSAVLWSTSLQSSIRKTAKLGAVIGRGSGEAYQLALTGQGIVVVQASEGHPVPTAQ</sequence>
<organism evidence="1 2">
    <name type="scientific">Lentzea albidocapillata subsp. violacea</name>
    <dbReference type="NCBI Taxonomy" id="128104"/>
    <lineage>
        <taxon>Bacteria</taxon>
        <taxon>Bacillati</taxon>
        <taxon>Actinomycetota</taxon>
        <taxon>Actinomycetes</taxon>
        <taxon>Pseudonocardiales</taxon>
        <taxon>Pseudonocardiaceae</taxon>
        <taxon>Lentzea</taxon>
    </lineage>
</organism>
<dbReference type="Pfam" id="PF01987">
    <property type="entry name" value="AIM24"/>
    <property type="match status" value="1"/>
</dbReference>
<proteinExistence type="predicted"/>
<dbReference type="PANTHER" id="PTHR38074:SF1">
    <property type="entry name" value="ALTERED INHERITANCE OF MITOCHONDRIA PROTEIN 24, MITOCHONDRIAL"/>
    <property type="match status" value="1"/>
</dbReference>
<dbReference type="SUPFAM" id="SSF51219">
    <property type="entry name" value="TRAP-like"/>
    <property type="match status" value="1"/>
</dbReference>
<dbReference type="PANTHER" id="PTHR38074">
    <property type="entry name" value="ALTERED INHERITANCE OF MITOCHONDRIA PROTEIN 24, MITOCHONDRIAL"/>
    <property type="match status" value="1"/>
</dbReference>
<dbReference type="Gene3D" id="3.60.160.10">
    <property type="entry name" value="Mitochondrial biogenesis AIM24"/>
    <property type="match status" value="1"/>
</dbReference>
<accession>A0A1G8UEH3</accession>
<dbReference type="EMBL" id="FNET01000002">
    <property type="protein sequence ID" value="SDJ51565.1"/>
    <property type="molecule type" value="Genomic_DNA"/>
</dbReference>
<dbReference type="InterPro" id="IPR002838">
    <property type="entry name" value="AIM24"/>
</dbReference>
<reference evidence="2" key="1">
    <citation type="submission" date="2016-10" db="EMBL/GenBank/DDBJ databases">
        <authorList>
            <person name="Varghese N."/>
            <person name="Submissions S."/>
        </authorList>
    </citation>
    <scope>NUCLEOTIDE SEQUENCE [LARGE SCALE GENOMIC DNA]</scope>
    <source>
        <strain evidence="2">DSM 44796</strain>
    </source>
</reference>
<dbReference type="AlphaFoldDB" id="A0A1G8UEH3"/>
<protein>
    <submittedName>
        <fullName evidence="1">Uncharacterized conserved protein, AIM24 family</fullName>
    </submittedName>
</protein>
<evidence type="ECO:0000313" key="2">
    <source>
        <dbReference type="Proteomes" id="UP000199682"/>
    </source>
</evidence>